<feature type="transmembrane region" description="Helical" evidence="8">
    <location>
        <begin position="229"/>
        <end position="252"/>
    </location>
</feature>
<feature type="transmembrane region" description="Helical" evidence="8">
    <location>
        <begin position="21"/>
        <end position="43"/>
    </location>
</feature>
<dbReference type="Proteomes" id="UP001597541">
    <property type="component" value="Unassembled WGS sequence"/>
</dbReference>
<comment type="similarity">
    <text evidence="2">Belongs to the amino acid-polyamine-organocation (APC) superfamily. Spore germination protein (SGP) (TC 2.A.3.9) family.</text>
</comment>
<name>A0ABW5PHS0_9BACL</name>
<evidence type="ECO:0000256" key="3">
    <source>
        <dbReference type="ARBA" id="ARBA00022448"/>
    </source>
</evidence>
<protein>
    <submittedName>
        <fullName evidence="9">Endospore germination permease</fullName>
    </submittedName>
</protein>
<evidence type="ECO:0000256" key="6">
    <source>
        <dbReference type="ARBA" id="ARBA00022989"/>
    </source>
</evidence>
<evidence type="ECO:0000256" key="7">
    <source>
        <dbReference type="ARBA" id="ARBA00023136"/>
    </source>
</evidence>
<evidence type="ECO:0000256" key="8">
    <source>
        <dbReference type="SAM" id="Phobius"/>
    </source>
</evidence>
<dbReference type="NCBIfam" id="TIGR00912">
    <property type="entry name" value="2A0309"/>
    <property type="match status" value="1"/>
</dbReference>
<feature type="transmembrane region" description="Helical" evidence="8">
    <location>
        <begin position="196"/>
        <end position="217"/>
    </location>
</feature>
<feature type="transmembrane region" description="Helical" evidence="8">
    <location>
        <begin position="156"/>
        <end position="176"/>
    </location>
</feature>
<keyword evidence="5 8" id="KW-0812">Transmembrane</keyword>
<feature type="transmembrane region" description="Helical" evidence="8">
    <location>
        <begin position="128"/>
        <end position="147"/>
    </location>
</feature>
<dbReference type="InterPro" id="IPR004761">
    <property type="entry name" value="Spore_GerAB"/>
</dbReference>
<sequence length="375" mass="41482">MGMESECAKMQPTEKITGTQLGFLIFTFIVSTIILTIPGWMVMFAKQNAWLSLIPSTTTGLVTLWVFITLSKRYPGLSIIQYSSKILGKWLGRCLGLYYVYFWYDSISVMVIQHTFFIKTLLLPKSPTFVGSMTLLVLCGIAVYLGIEVIGRANEFLTPMILVSLIPILILAILEADPVLLKPFLGEGILPVLQGAVIPAGAFMTQMFILGWLLPYLNQPKVALKVSMIAYSGISVFIFLIVLLSIMILGTLTGKLTYSVLSVMQYIGIEGSFERLEAIAVAMWVLGNFVKVSVSLFILCLSVSQVLEIRNYRDIVAPLTILSIIGSIWIFKNAAELQIHLAFVYPVGGFITQTLIPLALLIIDTIKRKAVHSLP</sequence>
<keyword evidence="10" id="KW-1185">Reference proteome</keyword>
<keyword evidence="4" id="KW-0309">Germination</keyword>
<dbReference type="Pfam" id="PF03845">
    <property type="entry name" value="Spore_permease"/>
    <property type="match status" value="1"/>
</dbReference>
<feature type="transmembrane region" description="Helical" evidence="8">
    <location>
        <begin position="90"/>
        <end position="116"/>
    </location>
</feature>
<evidence type="ECO:0000256" key="2">
    <source>
        <dbReference type="ARBA" id="ARBA00007998"/>
    </source>
</evidence>
<evidence type="ECO:0000256" key="4">
    <source>
        <dbReference type="ARBA" id="ARBA00022544"/>
    </source>
</evidence>
<dbReference type="EMBL" id="JBHUME010000014">
    <property type="protein sequence ID" value="MFD2614828.1"/>
    <property type="molecule type" value="Genomic_DNA"/>
</dbReference>
<evidence type="ECO:0000313" key="10">
    <source>
        <dbReference type="Proteomes" id="UP001597541"/>
    </source>
</evidence>
<proteinExistence type="inferred from homology"/>
<feature type="transmembrane region" description="Helical" evidence="8">
    <location>
        <begin position="281"/>
        <end position="303"/>
    </location>
</feature>
<keyword evidence="3" id="KW-0813">Transport</keyword>
<gene>
    <name evidence="9" type="ORF">ACFSUF_20645</name>
</gene>
<dbReference type="PANTHER" id="PTHR34975">
    <property type="entry name" value="SPORE GERMINATION PROTEIN A2"/>
    <property type="match status" value="1"/>
</dbReference>
<feature type="transmembrane region" description="Helical" evidence="8">
    <location>
        <begin position="49"/>
        <end position="70"/>
    </location>
</feature>
<comment type="subcellular location">
    <subcellularLocation>
        <location evidence="1">Membrane</location>
        <topology evidence="1">Multi-pass membrane protein</topology>
    </subcellularLocation>
</comment>
<feature type="transmembrane region" description="Helical" evidence="8">
    <location>
        <begin position="343"/>
        <end position="363"/>
    </location>
</feature>
<reference evidence="10" key="1">
    <citation type="journal article" date="2019" name="Int. J. Syst. Evol. Microbiol.">
        <title>The Global Catalogue of Microorganisms (GCM) 10K type strain sequencing project: providing services to taxonomists for standard genome sequencing and annotation.</title>
        <authorList>
            <consortium name="The Broad Institute Genomics Platform"/>
            <consortium name="The Broad Institute Genome Sequencing Center for Infectious Disease"/>
            <person name="Wu L."/>
            <person name="Ma J."/>
        </authorList>
    </citation>
    <scope>NUCLEOTIDE SEQUENCE [LARGE SCALE GENOMIC DNA]</scope>
    <source>
        <strain evidence="10">KCTC 3950</strain>
    </source>
</reference>
<comment type="caution">
    <text evidence="9">The sequence shown here is derived from an EMBL/GenBank/DDBJ whole genome shotgun (WGS) entry which is preliminary data.</text>
</comment>
<accession>A0ABW5PHS0</accession>
<keyword evidence="6 8" id="KW-1133">Transmembrane helix</keyword>
<keyword evidence="7 8" id="KW-0472">Membrane</keyword>
<evidence type="ECO:0000256" key="5">
    <source>
        <dbReference type="ARBA" id="ARBA00022692"/>
    </source>
</evidence>
<evidence type="ECO:0000256" key="1">
    <source>
        <dbReference type="ARBA" id="ARBA00004141"/>
    </source>
</evidence>
<organism evidence="9 10">
    <name type="scientific">Paenibacillus gansuensis</name>
    <dbReference type="NCBI Taxonomy" id="306542"/>
    <lineage>
        <taxon>Bacteria</taxon>
        <taxon>Bacillati</taxon>
        <taxon>Bacillota</taxon>
        <taxon>Bacilli</taxon>
        <taxon>Bacillales</taxon>
        <taxon>Paenibacillaceae</taxon>
        <taxon>Paenibacillus</taxon>
    </lineage>
</organism>
<feature type="transmembrane region" description="Helical" evidence="8">
    <location>
        <begin position="315"/>
        <end position="331"/>
    </location>
</feature>
<dbReference type="PANTHER" id="PTHR34975:SF2">
    <property type="entry name" value="SPORE GERMINATION PROTEIN A2"/>
    <property type="match status" value="1"/>
</dbReference>
<dbReference type="RefSeq" id="WP_377606116.1">
    <property type="nucleotide sequence ID" value="NZ_JBHUME010000014.1"/>
</dbReference>
<evidence type="ECO:0000313" key="9">
    <source>
        <dbReference type="EMBL" id="MFD2614828.1"/>
    </source>
</evidence>
<dbReference type="Gene3D" id="1.20.1740.10">
    <property type="entry name" value="Amino acid/polyamine transporter I"/>
    <property type="match status" value="1"/>
</dbReference>